<dbReference type="AlphaFoldDB" id="A0A840DAX6"/>
<organism evidence="2 3">
    <name type="scientific">Bacteroides reticulotermitis</name>
    <dbReference type="NCBI Taxonomy" id="1133319"/>
    <lineage>
        <taxon>Bacteria</taxon>
        <taxon>Pseudomonadati</taxon>
        <taxon>Bacteroidota</taxon>
        <taxon>Bacteroidia</taxon>
        <taxon>Bacteroidales</taxon>
        <taxon>Bacteroidaceae</taxon>
        <taxon>Bacteroides</taxon>
    </lineage>
</organism>
<gene>
    <name evidence="2" type="ORF">GGR06_003627</name>
</gene>
<evidence type="ECO:0000313" key="3">
    <source>
        <dbReference type="Proteomes" id="UP000560658"/>
    </source>
</evidence>
<name>A0A840DAX6_9BACE</name>
<reference evidence="2" key="1">
    <citation type="submission" date="2020-08" db="EMBL/GenBank/DDBJ databases">
        <title>Genomic Encyclopedia of Type Strains, Phase IV (KMG-IV): sequencing the most valuable type-strain genomes for metagenomic binning, comparative biology and taxonomic classification.</title>
        <authorList>
            <person name="Goeker M."/>
        </authorList>
    </citation>
    <scope>NUCLEOTIDE SEQUENCE [LARGE SCALE GENOMIC DNA]</scope>
    <source>
        <strain evidence="2">DSM 105720</strain>
    </source>
</reference>
<dbReference type="EMBL" id="JACIER010000018">
    <property type="protein sequence ID" value="MBB4045805.1"/>
    <property type="molecule type" value="Genomic_DNA"/>
</dbReference>
<feature type="domain" description="DUF4099" evidence="1">
    <location>
        <begin position="22"/>
        <end position="100"/>
    </location>
</feature>
<sequence length="104" mass="11830">MRIESLTIHLKEKMNQKTNHVFRVGDLDWKGLEATGISRQMLEESGNMELLLQGEESEALPLKLRTPLLYITMDATLRIVEGPEGKPVMEIDGIGHELENKEDE</sequence>
<accession>A0A840DAX6</accession>
<dbReference type="Pfam" id="PF13351">
    <property type="entry name" value="DUF4099"/>
    <property type="match status" value="1"/>
</dbReference>
<protein>
    <recommendedName>
        <fullName evidence="1">DUF4099 domain-containing protein</fullName>
    </recommendedName>
</protein>
<keyword evidence="3" id="KW-1185">Reference proteome</keyword>
<dbReference type="Proteomes" id="UP000560658">
    <property type="component" value="Unassembled WGS sequence"/>
</dbReference>
<comment type="caution">
    <text evidence="2">The sequence shown here is derived from an EMBL/GenBank/DDBJ whole genome shotgun (WGS) entry which is preliminary data.</text>
</comment>
<proteinExistence type="predicted"/>
<evidence type="ECO:0000259" key="1">
    <source>
        <dbReference type="Pfam" id="PF13351"/>
    </source>
</evidence>
<evidence type="ECO:0000313" key="2">
    <source>
        <dbReference type="EMBL" id="MBB4045805.1"/>
    </source>
</evidence>
<dbReference type="InterPro" id="IPR025343">
    <property type="entry name" value="DUF4099"/>
</dbReference>